<dbReference type="Gene3D" id="1.20.1370.60">
    <property type="match status" value="1"/>
</dbReference>
<evidence type="ECO:0000313" key="2">
    <source>
        <dbReference type="EMBL" id="MCM4082293.1"/>
    </source>
</evidence>
<dbReference type="RefSeq" id="WP_251802010.1">
    <property type="nucleotide sequence ID" value="NZ_JAMQOL010000047.1"/>
</dbReference>
<evidence type="ECO:0000313" key="3">
    <source>
        <dbReference type="Proteomes" id="UP001523216"/>
    </source>
</evidence>
<name>A0ABT0Y9W3_9ACTN</name>
<dbReference type="InterPro" id="IPR010582">
    <property type="entry name" value="Catalase_immune_responsive"/>
</dbReference>
<feature type="domain" description="Catalase immune-responsive" evidence="1">
    <location>
        <begin position="71"/>
        <end position="123"/>
    </location>
</feature>
<gene>
    <name evidence="2" type="ORF">LXN57_32470</name>
</gene>
<proteinExistence type="predicted"/>
<sequence length="135" mass="14465">MTWNLRRDRHWCALAAAAHAGDVRMLAVVAARIDHRDRWCARPEVFDQVTARLIGTGEPIRARGDGAVGRAGAMFRGLDARQREALCRATARALIGAPDDLRHEHVALCARADPAYGTGVVAAVVALHAVAALLA</sequence>
<dbReference type="InterPro" id="IPR020835">
    <property type="entry name" value="Catalase_sf"/>
</dbReference>
<dbReference type="Pfam" id="PF06628">
    <property type="entry name" value="Catalase-rel"/>
    <property type="match status" value="1"/>
</dbReference>
<accession>A0ABT0Y9W3</accession>
<comment type="caution">
    <text evidence="2">The sequence shown here is derived from an EMBL/GenBank/DDBJ whole genome shotgun (WGS) entry which is preliminary data.</text>
</comment>
<dbReference type="EMBL" id="JAMQOL010000047">
    <property type="protein sequence ID" value="MCM4082293.1"/>
    <property type="molecule type" value="Genomic_DNA"/>
</dbReference>
<dbReference type="SUPFAM" id="SSF56634">
    <property type="entry name" value="Heme-dependent catalase-like"/>
    <property type="match status" value="1"/>
</dbReference>
<protein>
    <recommendedName>
        <fullName evidence="1">Catalase immune-responsive domain-containing protein</fullName>
    </recommendedName>
</protein>
<dbReference type="Proteomes" id="UP001523216">
    <property type="component" value="Unassembled WGS sequence"/>
</dbReference>
<reference evidence="2 3" key="1">
    <citation type="submission" date="2022-06" db="EMBL/GenBank/DDBJ databases">
        <title>Actinoplanes abujensis sp. nov., isolated from Nigerian arid soil.</title>
        <authorList>
            <person name="Ding P."/>
        </authorList>
    </citation>
    <scope>NUCLEOTIDE SEQUENCE [LARGE SCALE GENOMIC DNA]</scope>
    <source>
        <strain evidence="3">TRM88002</strain>
    </source>
</reference>
<keyword evidence="3" id="KW-1185">Reference proteome</keyword>
<evidence type="ECO:0000259" key="1">
    <source>
        <dbReference type="Pfam" id="PF06628"/>
    </source>
</evidence>
<organism evidence="2 3">
    <name type="scientific">Paractinoplanes hotanensis</name>
    <dbReference type="NCBI Taxonomy" id="2906497"/>
    <lineage>
        <taxon>Bacteria</taxon>
        <taxon>Bacillati</taxon>
        <taxon>Actinomycetota</taxon>
        <taxon>Actinomycetes</taxon>
        <taxon>Micromonosporales</taxon>
        <taxon>Micromonosporaceae</taxon>
        <taxon>Paractinoplanes</taxon>
    </lineage>
</organism>